<gene>
    <name evidence="1" type="ORF">NCTC10135_00492</name>
</gene>
<dbReference type="Proteomes" id="UP000259864">
    <property type="component" value="Chromosome 1"/>
</dbReference>
<name>A0A3B0P4X9_9BACT</name>
<evidence type="ECO:0000313" key="1">
    <source>
        <dbReference type="EMBL" id="SYV89985.1"/>
    </source>
</evidence>
<organism evidence="1 2">
    <name type="scientific">Metamycoplasma alkalescens</name>
    <dbReference type="NCBI Taxonomy" id="45363"/>
    <lineage>
        <taxon>Bacteria</taxon>
        <taxon>Bacillati</taxon>
        <taxon>Mycoplasmatota</taxon>
        <taxon>Mycoplasmoidales</taxon>
        <taxon>Metamycoplasmataceae</taxon>
        <taxon>Metamycoplasma</taxon>
    </lineage>
</organism>
<dbReference type="EMBL" id="LS991949">
    <property type="protein sequence ID" value="SYV89985.1"/>
    <property type="molecule type" value="Genomic_DNA"/>
</dbReference>
<sequence length="40" mass="5015">MFFWDNENYFYLEDAPEITTEILNYHFISEKNKKAIPKKW</sequence>
<feature type="non-terminal residue" evidence="1">
    <location>
        <position position="40"/>
    </location>
</feature>
<accession>A0A3B0P4X9</accession>
<dbReference type="KEGG" id="mala:NCTC10135_00492"/>
<proteinExistence type="predicted"/>
<evidence type="ECO:0000313" key="2">
    <source>
        <dbReference type="Proteomes" id="UP000259864"/>
    </source>
</evidence>
<reference evidence="2" key="1">
    <citation type="submission" date="2018-06" db="EMBL/GenBank/DDBJ databases">
        <authorList>
            <consortium name="Pathogen Informatics"/>
        </authorList>
    </citation>
    <scope>NUCLEOTIDE SEQUENCE [LARGE SCALE GENOMIC DNA]</scope>
    <source>
        <strain evidence="2">NCTC10135</strain>
    </source>
</reference>
<dbReference type="AlphaFoldDB" id="A0A3B0P4X9"/>
<protein>
    <submittedName>
        <fullName evidence="1">Uncharacterized protein</fullName>
    </submittedName>
</protein>